<name>A0A369J6G3_HYPMA</name>
<evidence type="ECO:0000256" key="2">
    <source>
        <dbReference type="SAM" id="MobiDB-lite"/>
    </source>
</evidence>
<keyword evidence="4" id="KW-1185">Reference proteome</keyword>
<reference evidence="3" key="1">
    <citation type="submission" date="2018-04" db="EMBL/GenBank/DDBJ databases">
        <title>Whole genome sequencing of Hypsizygus marmoreus.</title>
        <authorList>
            <person name="Choi I.-G."/>
            <person name="Min B."/>
            <person name="Kim J.-G."/>
            <person name="Kim S."/>
            <person name="Oh Y.-L."/>
            <person name="Kong W.-S."/>
            <person name="Park H."/>
            <person name="Jeong J."/>
            <person name="Song E.-S."/>
        </authorList>
    </citation>
    <scope>NUCLEOTIDE SEQUENCE [LARGE SCALE GENOMIC DNA]</scope>
    <source>
        <strain evidence="3">51987-8</strain>
    </source>
</reference>
<dbReference type="CDD" id="cd14686">
    <property type="entry name" value="bZIP"/>
    <property type="match status" value="1"/>
</dbReference>
<protein>
    <submittedName>
        <fullName evidence="3">Uncharacterized protein</fullName>
    </submittedName>
</protein>
<feature type="region of interest" description="Disordered" evidence="2">
    <location>
        <begin position="1"/>
        <end position="56"/>
    </location>
</feature>
<feature type="compositionally biased region" description="Polar residues" evidence="2">
    <location>
        <begin position="43"/>
        <end position="56"/>
    </location>
</feature>
<dbReference type="OrthoDB" id="3068431at2759"/>
<keyword evidence="1" id="KW-0175">Coiled coil</keyword>
<evidence type="ECO:0000313" key="3">
    <source>
        <dbReference type="EMBL" id="RDB17538.1"/>
    </source>
</evidence>
<feature type="coiled-coil region" evidence="1">
    <location>
        <begin position="389"/>
        <end position="433"/>
    </location>
</feature>
<feature type="compositionally biased region" description="Low complexity" evidence="2">
    <location>
        <begin position="237"/>
        <end position="257"/>
    </location>
</feature>
<evidence type="ECO:0000256" key="1">
    <source>
        <dbReference type="SAM" id="Coils"/>
    </source>
</evidence>
<sequence length="437" mass="46931">MRKEQKGRVCQKGCIDKDGNKPPVKGHKCPHRQHATARPPLQPSLNSTDLAATNTPPAECTLNRREISNPAGVVSPSPLQQMLTPSLEPPTPGAFVTFTIPTTNNLLPPSPQVLDAPSNLLTPGSQEAIWDNFLADSGGIIPIGAGADAEAEEDSGSGLDSDGYSKSSFAFSDMDALFNFGSVGGNMLPDQEGLSGTGGMYFPSHLDMQQPVVPVWPDLDFDALHSMVGVDGINMADDSTPSSPISSTSSSPAPSSPSDDDAEDEDNGPGTDSDSNTDGDQKGKETVNMNGKRVRKQKSFIENNRKRCKQVSDRSKTLINIATSLAESSDPFIFIYIARPESITHVNGRAQTFISPKMAEALGTRQLVKELHGIALDSVTAQQMSSMEVKALNERVGEELAARKKAENENEKIQAKNRELEKQLQELRHARSSPTPD</sequence>
<dbReference type="InParanoid" id="A0A369J6G3"/>
<comment type="caution">
    <text evidence="3">The sequence shown here is derived from an EMBL/GenBank/DDBJ whole genome shotgun (WGS) entry which is preliminary data.</text>
</comment>
<evidence type="ECO:0000313" key="4">
    <source>
        <dbReference type="Proteomes" id="UP000076154"/>
    </source>
</evidence>
<proteinExistence type="predicted"/>
<dbReference type="EMBL" id="LUEZ02000110">
    <property type="protein sequence ID" value="RDB17538.1"/>
    <property type="molecule type" value="Genomic_DNA"/>
</dbReference>
<dbReference type="Proteomes" id="UP000076154">
    <property type="component" value="Unassembled WGS sequence"/>
</dbReference>
<dbReference type="AlphaFoldDB" id="A0A369J6G3"/>
<gene>
    <name evidence="3" type="ORF">Hypma_001241</name>
</gene>
<organism evidence="3 4">
    <name type="scientific">Hypsizygus marmoreus</name>
    <name type="common">White beech mushroom</name>
    <name type="synonym">Agaricus marmoreus</name>
    <dbReference type="NCBI Taxonomy" id="39966"/>
    <lineage>
        <taxon>Eukaryota</taxon>
        <taxon>Fungi</taxon>
        <taxon>Dikarya</taxon>
        <taxon>Basidiomycota</taxon>
        <taxon>Agaricomycotina</taxon>
        <taxon>Agaricomycetes</taxon>
        <taxon>Agaricomycetidae</taxon>
        <taxon>Agaricales</taxon>
        <taxon>Tricholomatineae</taxon>
        <taxon>Lyophyllaceae</taxon>
        <taxon>Hypsizygus</taxon>
    </lineage>
</organism>
<feature type="compositionally biased region" description="Acidic residues" evidence="2">
    <location>
        <begin position="258"/>
        <end position="267"/>
    </location>
</feature>
<feature type="compositionally biased region" description="Basic residues" evidence="2">
    <location>
        <begin position="24"/>
        <end position="35"/>
    </location>
</feature>
<accession>A0A369J6G3</accession>
<feature type="region of interest" description="Disordered" evidence="2">
    <location>
        <begin position="232"/>
        <end position="309"/>
    </location>
</feature>